<dbReference type="PANTHER" id="PTHR39188">
    <property type="entry name" value="MEMBRANE-ASSOCIATED ZINC METALLOPROTEASE M50B"/>
    <property type="match status" value="1"/>
</dbReference>
<keyword evidence="5 14" id="KW-0812">Transmembrane</keyword>
<evidence type="ECO:0000256" key="14">
    <source>
        <dbReference type="PIRNR" id="PIRNR006404"/>
    </source>
</evidence>
<dbReference type="InterPro" id="IPR000644">
    <property type="entry name" value="CBS_dom"/>
</dbReference>
<dbReference type="EMBL" id="FMVN01000008">
    <property type="protein sequence ID" value="SCY46182.1"/>
    <property type="molecule type" value="Genomic_DNA"/>
</dbReference>
<dbReference type="PROSITE" id="PS51371">
    <property type="entry name" value="CBS"/>
    <property type="match status" value="1"/>
</dbReference>
<keyword evidence="13 14" id="KW-0472">Membrane</keyword>
<dbReference type="InterPro" id="IPR008915">
    <property type="entry name" value="Peptidase_M50"/>
</dbReference>
<evidence type="ECO:0000256" key="6">
    <source>
        <dbReference type="ARBA" id="ARBA00022723"/>
    </source>
</evidence>
<keyword evidence="4 14" id="KW-0645">Protease</keyword>
<feature type="transmembrane region" description="Helical" evidence="14">
    <location>
        <begin position="205"/>
        <end position="231"/>
    </location>
</feature>
<evidence type="ECO:0000256" key="9">
    <source>
        <dbReference type="ARBA" id="ARBA00022833"/>
    </source>
</evidence>
<gene>
    <name evidence="19" type="ORF">LMI_2303</name>
    <name evidence="20" type="ORF">SAMN02982997_01779</name>
</gene>
<evidence type="ECO:0000256" key="10">
    <source>
        <dbReference type="ARBA" id="ARBA00022989"/>
    </source>
</evidence>
<evidence type="ECO:0000313" key="21">
    <source>
        <dbReference type="Proteomes" id="UP000032414"/>
    </source>
</evidence>
<dbReference type="GO" id="GO:0008237">
    <property type="term" value="F:metallopeptidase activity"/>
    <property type="evidence" value="ECO:0007669"/>
    <property type="project" value="UniProtKB-UniRule"/>
</dbReference>
<evidence type="ECO:0000256" key="15">
    <source>
        <dbReference type="PIRSR" id="PIRSR006404-1"/>
    </source>
</evidence>
<reference evidence="19" key="2">
    <citation type="submission" date="2014-09" db="EMBL/GenBank/DDBJ databases">
        <authorList>
            <person name="GOMEZ-VALERO Laura"/>
        </authorList>
    </citation>
    <scope>NUCLEOTIDE SEQUENCE</scope>
    <source>
        <strain evidence="19">ATCC33218</strain>
    </source>
</reference>
<dbReference type="HOGENOM" id="CLU_037123_1_2_6"/>
<keyword evidence="9 14" id="KW-0862">Zinc</keyword>
<dbReference type="GO" id="GO:0006508">
    <property type="term" value="P:proteolysis"/>
    <property type="evidence" value="ECO:0007669"/>
    <property type="project" value="UniProtKB-KW"/>
</dbReference>
<dbReference type="CDD" id="cd06164">
    <property type="entry name" value="S2P-M50_SpoIVFB_CBS"/>
    <property type="match status" value="1"/>
</dbReference>
<evidence type="ECO:0000313" key="20">
    <source>
        <dbReference type="EMBL" id="SCY46182.1"/>
    </source>
</evidence>
<comment type="subcellular location">
    <subcellularLocation>
        <location evidence="1 14">Cell membrane</location>
        <topology evidence="1 14">Multi-pass membrane protein</topology>
    </subcellularLocation>
</comment>
<feature type="transmembrane region" description="Helical" evidence="14">
    <location>
        <begin position="53"/>
        <end position="71"/>
    </location>
</feature>
<protein>
    <recommendedName>
        <fullName evidence="14">Zinc metalloprotease</fullName>
    </recommendedName>
</protein>
<evidence type="ECO:0000256" key="2">
    <source>
        <dbReference type="ARBA" id="ARBA00007931"/>
    </source>
</evidence>
<organism evidence="19 21">
    <name type="scientific">Legionella micdadei</name>
    <name type="common">Tatlockia micdadei</name>
    <dbReference type="NCBI Taxonomy" id="451"/>
    <lineage>
        <taxon>Bacteria</taxon>
        <taxon>Pseudomonadati</taxon>
        <taxon>Pseudomonadota</taxon>
        <taxon>Gammaproteobacteria</taxon>
        <taxon>Legionellales</taxon>
        <taxon>Legionellaceae</taxon>
        <taxon>Legionella</taxon>
    </lineage>
</organism>
<reference evidence="20 22" key="3">
    <citation type="submission" date="2016-10" db="EMBL/GenBank/DDBJ databases">
        <authorList>
            <person name="Varghese N."/>
            <person name="Submissions S."/>
        </authorList>
    </citation>
    <scope>NUCLEOTIDE SEQUENCE [LARGE SCALE GENOMIC DNA]</scope>
    <source>
        <strain evidence="20 22">ATCC 33218</strain>
    </source>
</reference>
<reference evidence="21" key="1">
    <citation type="submission" date="2014-09" db="EMBL/GenBank/DDBJ databases">
        <authorList>
            <person name="Gomez-Valero L."/>
        </authorList>
    </citation>
    <scope>NUCLEOTIDE SEQUENCE [LARGE SCALE GENOMIC DNA]</scope>
    <source>
        <strain evidence="21">ATCC33218</strain>
    </source>
</reference>
<keyword evidence="7" id="KW-0677">Repeat</keyword>
<feature type="transmembrane region" description="Helical" evidence="14">
    <location>
        <begin position="20"/>
        <end position="38"/>
    </location>
</feature>
<keyword evidence="10 14" id="KW-1133">Transmembrane helix</keyword>
<accession>A0A098GJ90</accession>
<dbReference type="RefSeq" id="WP_045099788.1">
    <property type="nucleotide sequence ID" value="NZ_CP020614.1"/>
</dbReference>
<evidence type="ECO:0000256" key="11">
    <source>
        <dbReference type="ARBA" id="ARBA00023049"/>
    </source>
</evidence>
<comment type="cofactor">
    <cofactor evidence="14 16">
        <name>Zn(2+)</name>
        <dbReference type="ChEBI" id="CHEBI:29105"/>
    </cofactor>
    <text evidence="14 16">Binds 1 zinc ion per subunit.</text>
</comment>
<dbReference type="PANTHER" id="PTHR39188:SF3">
    <property type="entry name" value="STAGE IV SPORULATION PROTEIN FB"/>
    <property type="match status" value="1"/>
</dbReference>
<keyword evidence="22" id="KW-1185">Reference proteome</keyword>
<feature type="binding site" evidence="16">
    <location>
        <position position="76"/>
    </location>
    <ligand>
        <name>Zn(2+)</name>
        <dbReference type="ChEBI" id="CHEBI:29105"/>
        <note>catalytic</note>
    </ligand>
</feature>
<evidence type="ECO:0000313" key="19">
    <source>
        <dbReference type="EMBL" id="CEG61571.1"/>
    </source>
</evidence>
<dbReference type="Proteomes" id="UP000182998">
    <property type="component" value="Unassembled WGS sequence"/>
</dbReference>
<evidence type="ECO:0000256" key="3">
    <source>
        <dbReference type="ARBA" id="ARBA00022475"/>
    </source>
</evidence>
<feature type="binding site" evidence="16">
    <location>
        <position position="171"/>
    </location>
    <ligand>
        <name>Zn(2+)</name>
        <dbReference type="ChEBI" id="CHEBI:29105"/>
        <note>catalytic</note>
    </ligand>
</feature>
<dbReference type="Gene3D" id="3.10.580.10">
    <property type="entry name" value="CBS-domain"/>
    <property type="match status" value="1"/>
</dbReference>
<dbReference type="AlphaFoldDB" id="A0A098GJ90"/>
<dbReference type="EMBL" id="LN614830">
    <property type="protein sequence ID" value="CEG61571.1"/>
    <property type="molecule type" value="Genomic_DNA"/>
</dbReference>
<evidence type="ECO:0000313" key="22">
    <source>
        <dbReference type="Proteomes" id="UP000182998"/>
    </source>
</evidence>
<keyword evidence="12 17" id="KW-0129">CBS domain</keyword>
<dbReference type="SUPFAM" id="SSF54631">
    <property type="entry name" value="CBS-domain pair"/>
    <property type="match status" value="1"/>
</dbReference>
<evidence type="ECO:0000256" key="5">
    <source>
        <dbReference type="ARBA" id="ARBA00022692"/>
    </source>
</evidence>
<evidence type="ECO:0000256" key="7">
    <source>
        <dbReference type="ARBA" id="ARBA00022737"/>
    </source>
</evidence>
<dbReference type="Proteomes" id="UP000032414">
    <property type="component" value="Chromosome I"/>
</dbReference>
<dbReference type="Pfam" id="PF02163">
    <property type="entry name" value="Peptidase_M50"/>
    <property type="match status" value="1"/>
</dbReference>
<dbReference type="GO" id="GO:0005886">
    <property type="term" value="C:plasma membrane"/>
    <property type="evidence" value="ECO:0007669"/>
    <property type="project" value="UniProtKB-SubCell"/>
</dbReference>
<evidence type="ECO:0000259" key="18">
    <source>
        <dbReference type="PROSITE" id="PS51371"/>
    </source>
</evidence>
<keyword evidence="11 14" id="KW-0482">Metalloprotease</keyword>
<keyword evidence="8 14" id="KW-0378">Hydrolase</keyword>
<keyword evidence="3 14" id="KW-1003">Cell membrane</keyword>
<proteinExistence type="inferred from homology"/>
<feature type="transmembrane region" description="Helical" evidence="14">
    <location>
        <begin position="112"/>
        <end position="132"/>
    </location>
</feature>
<evidence type="ECO:0000256" key="12">
    <source>
        <dbReference type="ARBA" id="ARBA00023122"/>
    </source>
</evidence>
<dbReference type="InterPro" id="IPR046342">
    <property type="entry name" value="CBS_dom_sf"/>
</dbReference>
<dbReference type="KEGG" id="tmc:LMI_2303"/>
<feature type="domain" description="CBS" evidence="18">
    <location>
        <begin position="320"/>
        <end position="377"/>
    </location>
</feature>
<dbReference type="PIRSF" id="PIRSF006404">
    <property type="entry name" value="UCP006404_Pept_M50_CBS"/>
    <property type="match status" value="1"/>
</dbReference>
<feature type="active site" evidence="15">
    <location>
        <position position="73"/>
    </location>
</feature>
<dbReference type="InterPro" id="IPR016483">
    <property type="entry name" value="UCP006404_Pept_M50_CBS"/>
</dbReference>
<dbReference type="PATRIC" id="fig|451.8.peg.2977"/>
<evidence type="ECO:0000256" key="16">
    <source>
        <dbReference type="PIRSR" id="PIRSR006404-2"/>
    </source>
</evidence>
<evidence type="ECO:0000256" key="13">
    <source>
        <dbReference type="ARBA" id="ARBA00023136"/>
    </source>
</evidence>
<evidence type="ECO:0000256" key="17">
    <source>
        <dbReference type="PROSITE-ProRule" id="PRU00703"/>
    </source>
</evidence>
<feature type="transmembrane region" description="Helical" evidence="14">
    <location>
        <begin position="83"/>
        <end position="100"/>
    </location>
</feature>
<dbReference type="GO" id="GO:0046872">
    <property type="term" value="F:metal ion binding"/>
    <property type="evidence" value="ECO:0007669"/>
    <property type="project" value="UniProtKB-UniRule"/>
</dbReference>
<dbReference type="Pfam" id="PF00571">
    <property type="entry name" value="CBS"/>
    <property type="match status" value="2"/>
</dbReference>
<feature type="transmembrane region" description="Helical" evidence="14">
    <location>
        <begin position="144"/>
        <end position="165"/>
    </location>
</feature>
<dbReference type="OrthoDB" id="8772544at2"/>
<evidence type="ECO:0000256" key="1">
    <source>
        <dbReference type="ARBA" id="ARBA00004651"/>
    </source>
</evidence>
<keyword evidence="6 14" id="KW-0479">Metal-binding</keyword>
<evidence type="ECO:0000256" key="4">
    <source>
        <dbReference type="ARBA" id="ARBA00022670"/>
    </source>
</evidence>
<comment type="similarity">
    <text evidence="2 14">Belongs to the peptidase M50B family.</text>
</comment>
<sequence>MDLNKKDEGLYLFKLFGFEIRLDWTWFFLAILITWTLADGYFPIKYPGYSVGYYWIMGFIGSIGLFLSIILHELCHSLVGRLYGIPFTGIKLFIFGGVAKMGAEPPSPKAEFLMAGAGPLLSIGLGVVFYALSRIGIAMNWPILLTGVIHYLGIINFVVAVFNLLPGFPLDGGRILRSILWWWSNNLKWATRIASQGGTWLGFSMIFLGIIQLIQGGLIGGLWMILIGFFLQSISKMSYQELFIKEIFRGDSIKKYVKKDPIYVASDLTLQELVEDYFYRYYHKLYPVMQNGELVGSISFDTVSETEREKWPEIRVMQVMSECSEKNMVDVETDVAKVLEIMRSHMTKRLIVTQEGKLYGIITLKDLMDVIFIKRVLRG</sequence>
<evidence type="ECO:0000256" key="8">
    <source>
        <dbReference type="ARBA" id="ARBA00022801"/>
    </source>
</evidence>
<feature type="binding site" evidence="16">
    <location>
        <position position="72"/>
    </location>
    <ligand>
        <name>Zn(2+)</name>
        <dbReference type="ChEBI" id="CHEBI:29105"/>
        <note>catalytic</note>
    </ligand>
</feature>
<name>A0A098GJ90_LEGMI</name>
<dbReference type="STRING" id="451.B6N58_04650"/>